<sequence length="260" mass="28254">MRILCLHGKGTSGFIFKSQTSSFRSHLSDKDIEFDFIDAPYPSTPAPGIDLFYEPPYYCFWEENSVTAIKASAKWLADLLSRSGPYDAVMCFSQGCYLVASALLLHKVHNPTAPPPFKAAIFICGGAPLLLAEDVGFHISQEMWEQDRAGSEALSAQADSEAILAQGSNRWVGGGSEVIDEEAVRADMKGPYTISIPTIHVYGSKDPKYVAGVQLSGLCEAGKRRVFNHQGGHEIPRAEVVSKTIAELVNWALSQGQQVG</sequence>
<keyword evidence="4" id="KW-1185">Reference proteome</keyword>
<dbReference type="GO" id="GO:0005737">
    <property type="term" value="C:cytoplasm"/>
    <property type="evidence" value="ECO:0007669"/>
    <property type="project" value="TreeGrafter"/>
</dbReference>
<feature type="domain" description="Serine hydrolase" evidence="2">
    <location>
        <begin position="1"/>
        <end position="242"/>
    </location>
</feature>
<dbReference type="PANTHER" id="PTHR48070:SF7">
    <property type="entry name" value="SERINE HYDROLASE FSH DOMAIN-CONTAINING PROTEIN-RELATED"/>
    <property type="match status" value="1"/>
</dbReference>
<gene>
    <name evidence="3" type="ORF">PHISCL_00839</name>
</gene>
<evidence type="ECO:0000313" key="3">
    <source>
        <dbReference type="EMBL" id="RJE26814.1"/>
    </source>
</evidence>
<reference evidence="4" key="1">
    <citation type="submission" date="2017-02" db="EMBL/GenBank/DDBJ databases">
        <authorList>
            <person name="Tafer H."/>
            <person name="Lopandic K."/>
        </authorList>
    </citation>
    <scope>NUCLEOTIDE SEQUENCE [LARGE SCALE GENOMIC DNA]</scope>
    <source>
        <strain evidence="4">CBS 366.77</strain>
    </source>
</reference>
<name>A0A3A3A526_9EURO</name>
<keyword evidence="1" id="KW-0378">Hydrolase</keyword>
<evidence type="ECO:0000313" key="4">
    <source>
        <dbReference type="Proteomes" id="UP000266188"/>
    </source>
</evidence>
<dbReference type="PANTHER" id="PTHR48070">
    <property type="entry name" value="ESTERASE OVCA2"/>
    <property type="match status" value="1"/>
</dbReference>
<evidence type="ECO:0000259" key="2">
    <source>
        <dbReference type="Pfam" id="PF03959"/>
    </source>
</evidence>
<dbReference type="Gene3D" id="3.40.50.1820">
    <property type="entry name" value="alpha/beta hydrolase"/>
    <property type="match status" value="1"/>
</dbReference>
<evidence type="ECO:0000256" key="1">
    <source>
        <dbReference type="ARBA" id="ARBA00022801"/>
    </source>
</evidence>
<accession>A0A3A3A526</accession>
<dbReference type="SUPFAM" id="SSF53474">
    <property type="entry name" value="alpha/beta-Hydrolases"/>
    <property type="match status" value="1"/>
</dbReference>
<dbReference type="InterPro" id="IPR050593">
    <property type="entry name" value="LovG"/>
</dbReference>
<proteinExistence type="predicted"/>
<organism evidence="3 4">
    <name type="scientific">Aspergillus sclerotialis</name>
    <dbReference type="NCBI Taxonomy" id="2070753"/>
    <lineage>
        <taxon>Eukaryota</taxon>
        <taxon>Fungi</taxon>
        <taxon>Dikarya</taxon>
        <taxon>Ascomycota</taxon>
        <taxon>Pezizomycotina</taxon>
        <taxon>Eurotiomycetes</taxon>
        <taxon>Eurotiomycetidae</taxon>
        <taxon>Eurotiales</taxon>
        <taxon>Aspergillaceae</taxon>
        <taxon>Aspergillus</taxon>
        <taxon>Aspergillus subgen. Polypaecilum</taxon>
    </lineage>
</organism>
<dbReference type="Pfam" id="PF03959">
    <property type="entry name" value="FSH1"/>
    <property type="match status" value="1"/>
</dbReference>
<dbReference type="GO" id="GO:0019748">
    <property type="term" value="P:secondary metabolic process"/>
    <property type="evidence" value="ECO:0007669"/>
    <property type="project" value="TreeGrafter"/>
</dbReference>
<dbReference type="EMBL" id="MVGC01000014">
    <property type="protein sequence ID" value="RJE26814.1"/>
    <property type="molecule type" value="Genomic_DNA"/>
</dbReference>
<dbReference type="InterPro" id="IPR029058">
    <property type="entry name" value="AB_hydrolase_fold"/>
</dbReference>
<comment type="caution">
    <text evidence="3">The sequence shown here is derived from an EMBL/GenBank/DDBJ whole genome shotgun (WGS) entry which is preliminary data.</text>
</comment>
<dbReference type="InterPro" id="IPR005645">
    <property type="entry name" value="FSH-like_dom"/>
</dbReference>
<dbReference type="OrthoDB" id="2094269at2759"/>
<dbReference type="GO" id="GO:0005634">
    <property type="term" value="C:nucleus"/>
    <property type="evidence" value="ECO:0007669"/>
    <property type="project" value="TreeGrafter"/>
</dbReference>
<protein>
    <submittedName>
        <fullName evidence="3">EF-hand calcium-binding domain protein</fullName>
    </submittedName>
</protein>
<dbReference type="GO" id="GO:0016787">
    <property type="term" value="F:hydrolase activity"/>
    <property type="evidence" value="ECO:0007669"/>
    <property type="project" value="UniProtKB-KW"/>
</dbReference>
<dbReference type="AlphaFoldDB" id="A0A3A3A526"/>
<dbReference type="Proteomes" id="UP000266188">
    <property type="component" value="Unassembled WGS sequence"/>
</dbReference>
<dbReference type="STRING" id="2070753.A0A3A3A526"/>